<sequence>MKFNKDKCKVLQLVQHKSPVQGLCVAVWDLCGWGAALLKGTWRSCVLLQQQRQIGSCIHKGITSRDRVVITTLYSALASSGVLCPSSSHKSRKMQTDWRGSQRGATKMIKGLENLPYEERLKDLDNSEGTSPQYSTVLKGQLQRQLRLQLHNEPRREDKGASCTRRGFISIQQIKKFLQTFTLPPIIPVSKAFCVKVNNKKQSSADLQFLALVIRVTTLLDTKVLWRAKGLALSPEATILNTPSKKALRSQQQPTVVKKDSFKGGYRGSFCEKLPLRPITPMPAGSKTDLPLAKAKPISNSDTASGITYLRRGKNPNCCTAAAREE</sequence>
<protein>
    <submittedName>
        <fullName evidence="2">Uncharacterized protein</fullName>
    </submittedName>
</protein>
<evidence type="ECO:0000313" key="2">
    <source>
        <dbReference type="EMBL" id="KAK4832779.1"/>
    </source>
</evidence>
<proteinExistence type="predicted"/>
<keyword evidence="3" id="KW-1185">Reference proteome</keyword>
<dbReference type="AlphaFoldDB" id="A0AAN7NZL0"/>
<dbReference type="Proteomes" id="UP001333110">
    <property type="component" value="Unassembled WGS sequence"/>
</dbReference>
<reference evidence="2 3" key="1">
    <citation type="journal article" date="2023" name="J. Hered.">
        <title>Chromosome-level genome of the wood stork (Mycteria americana) provides insight into avian chromosome evolution.</title>
        <authorList>
            <person name="Flamio R. Jr."/>
            <person name="Ramstad K.M."/>
        </authorList>
    </citation>
    <scope>NUCLEOTIDE SEQUENCE [LARGE SCALE GENOMIC DNA]</scope>
    <source>
        <strain evidence="2">JAX WOST 10</strain>
    </source>
</reference>
<dbReference type="EMBL" id="JAUNZN010000001">
    <property type="protein sequence ID" value="KAK4832779.1"/>
    <property type="molecule type" value="Genomic_DNA"/>
</dbReference>
<feature type="region of interest" description="Disordered" evidence="1">
    <location>
        <begin position="282"/>
        <end position="314"/>
    </location>
</feature>
<accession>A0AAN7NZL0</accession>
<gene>
    <name evidence="2" type="ORF">QYF61_025626</name>
</gene>
<name>A0AAN7NZL0_MYCAM</name>
<evidence type="ECO:0000256" key="1">
    <source>
        <dbReference type="SAM" id="MobiDB-lite"/>
    </source>
</evidence>
<organism evidence="2 3">
    <name type="scientific">Mycteria americana</name>
    <name type="common">Wood stork</name>
    <dbReference type="NCBI Taxonomy" id="33587"/>
    <lineage>
        <taxon>Eukaryota</taxon>
        <taxon>Metazoa</taxon>
        <taxon>Chordata</taxon>
        <taxon>Craniata</taxon>
        <taxon>Vertebrata</taxon>
        <taxon>Euteleostomi</taxon>
        <taxon>Archelosauria</taxon>
        <taxon>Archosauria</taxon>
        <taxon>Dinosauria</taxon>
        <taxon>Saurischia</taxon>
        <taxon>Theropoda</taxon>
        <taxon>Coelurosauria</taxon>
        <taxon>Aves</taxon>
        <taxon>Neognathae</taxon>
        <taxon>Neoaves</taxon>
        <taxon>Aequornithes</taxon>
        <taxon>Ciconiiformes</taxon>
        <taxon>Ciconiidae</taxon>
        <taxon>Mycteria</taxon>
    </lineage>
</organism>
<evidence type="ECO:0000313" key="3">
    <source>
        <dbReference type="Proteomes" id="UP001333110"/>
    </source>
</evidence>
<comment type="caution">
    <text evidence="2">The sequence shown here is derived from an EMBL/GenBank/DDBJ whole genome shotgun (WGS) entry which is preliminary data.</text>
</comment>